<sequence length="89" mass="9807">MPLAARLNDQGTQHDGYHETVITGGSPTVYVDGLPTARMGDPLTPHDKPKHPTHPSGKDHESCDVNYKFCPAFSLLFLIKFQSLNNKTC</sequence>
<dbReference type="EMBL" id="DAASAS010000057">
    <property type="protein sequence ID" value="HAE4734967.1"/>
    <property type="molecule type" value="Genomic_DNA"/>
</dbReference>
<comment type="caution">
    <text evidence="2">The sequence shown here is derived from an EMBL/GenBank/DDBJ whole genome shotgun (WGS) entry which is preliminary data.</text>
</comment>
<evidence type="ECO:0000256" key="1">
    <source>
        <dbReference type="SAM" id="MobiDB-lite"/>
    </source>
</evidence>
<organism evidence="2">
    <name type="scientific">Salmonella enterica subsp. VII serovar 40:z4,z24:[z39]</name>
    <dbReference type="NCBI Taxonomy" id="1967625"/>
    <lineage>
        <taxon>Bacteria</taxon>
        <taxon>Pseudomonadati</taxon>
        <taxon>Pseudomonadota</taxon>
        <taxon>Gammaproteobacteria</taxon>
        <taxon>Enterobacterales</taxon>
        <taxon>Enterobacteriaceae</taxon>
        <taxon>Salmonella</taxon>
    </lineage>
</organism>
<reference evidence="2" key="1">
    <citation type="journal article" date="2018" name="Genome Biol.">
        <title>SKESA: strategic k-mer extension for scrupulous assemblies.</title>
        <authorList>
            <person name="Souvorov A."/>
            <person name="Agarwala R."/>
            <person name="Lipman D.J."/>
        </authorList>
    </citation>
    <scope>NUCLEOTIDE SEQUENCE</scope>
    <source>
        <strain evidence="2">5039-68</strain>
    </source>
</reference>
<dbReference type="Gene3D" id="2.60.200.60">
    <property type="match status" value="1"/>
</dbReference>
<feature type="region of interest" description="Disordered" evidence="1">
    <location>
        <begin position="1"/>
        <end position="60"/>
    </location>
</feature>
<gene>
    <name evidence="2" type="ORF">GND13_004420</name>
</gene>
<accession>A0A731TMB4</accession>
<name>A0A731TMB4_SALEE</name>
<reference evidence="2" key="2">
    <citation type="submission" date="2018-07" db="EMBL/GenBank/DDBJ databases">
        <authorList>
            <consortium name="NCBI Pathogen Detection Project"/>
        </authorList>
    </citation>
    <scope>NUCLEOTIDE SEQUENCE</scope>
    <source>
        <strain evidence="2">5039-68</strain>
    </source>
</reference>
<dbReference type="AlphaFoldDB" id="A0A731TMB4"/>
<evidence type="ECO:0000313" key="2">
    <source>
        <dbReference type="EMBL" id="HAE4734967.1"/>
    </source>
</evidence>
<protein>
    <submittedName>
        <fullName evidence="2">Uncharacterized protein</fullName>
    </submittedName>
</protein>
<dbReference type="CDD" id="cd14737">
    <property type="entry name" value="PAAR_1"/>
    <property type="match status" value="1"/>
</dbReference>
<proteinExistence type="predicted"/>